<evidence type="ECO:0000256" key="8">
    <source>
        <dbReference type="ARBA" id="ARBA00022840"/>
    </source>
</evidence>
<keyword evidence="7" id="KW-0418">Kinase</keyword>
<dbReference type="PROSITE" id="PS50108">
    <property type="entry name" value="CRIB"/>
    <property type="match status" value="1"/>
</dbReference>
<dbReference type="InterPro" id="IPR017441">
    <property type="entry name" value="Protein_kinase_ATP_BS"/>
</dbReference>
<dbReference type="GO" id="GO:0005856">
    <property type="term" value="C:cytoskeleton"/>
    <property type="evidence" value="ECO:0007669"/>
    <property type="project" value="TreeGrafter"/>
</dbReference>
<evidence type="ECO:0000259" key="15">
    <source>
        <dbReference type="PROSITE" id="PS50108"/>
    </source>
</evidence>
<name>A0A0D6ERB7_SPOSA</name>
<dbReference type="GO" id="GO:0005737">
    <property type="term" value="C:cytoplasm"/>
    <property type="evidence" value="ECO:0007669"/>
    <property type="project" value="TreeGrafter"/>
</dbReference>
<evidence type="ECO:0000256" key="10">
    <source>
        <dbReference type="ARBA" id="ARBA00047899"/>
    </source>
</evidence>
<dbReference type="InterPro" id="IPR000961">
    <property type="entry name" value="AGC-kinase_C"/>
</dbReference>
<sequence>MEMATPMAGREGKKKKRISIDMVGQPQNFAHLVHASDQTQAEALLKRWHVDGQGKIGHPGWAQPIKEAVRENQLAAGVAETQYARHGHGKDANDGGAGLKVVNGLPSSVPNSLTSSTSSKLTTPYNLSSDTNEALEDARFGADEDELLQLPPSPFVQMERTNSAETILVHKSGENARPAVAAAAAMMTGTIKFSPAAWQRPGAPASLDRPGAISPSEPSSPLSLPPLLSPTDPTSDPCAVPPNFVPSLTTIEKAVATKVYLETKYHALLKMPPSRETRRALLEKELARLNISDRERMRVRQAWMLSETEYLRETRSRVGIGSFAKLRTIGHGAFGVVSLVRERGTGELYAMKQLRKADMLRKGQEGHVRAERDLLASAATSTRWTVRLAYSFQDVDHLYLVMSFMAGGDLLTLLIDKDTFEESFARFYVAEMVLAIQETHQVLGALHRDIKPDNFLFDANGHIAISDFGLATDFHWAHDGKYFESQRRELLYKHGIDLEDRTRPPTDTSRPFDPPQSKGDDEAPASLLGWRDQNRRRMAFSVVGVSSIQVDGGRVARVMRAVEVLRGTGYSQSCDWWSLGVIMFEMLYGYPPFVSKSRQQTRQKILNWRQSLRFPPKPRVSREAQDLILSLLCEKEDRLGSRSTGRPNSVLQDRRSGFVNVNAGAGAFAGVANDGAEEIKAHPWFKGIDWGTLHLQTPPFRPQLSSETDTRYFEDDIDDNPLPAPEIAPGVPAPDTTLDPMLRHAVQGAHLLEVRKELAFHGWTYRKPKRQVYDPRHGLDLSGDVFGSAGRKGTYRGRSTLRVDGPGSSFIRSLSV</sequence>
<dbReference type="AlphaFoldDB" id="A0A0D6ERB7"/>
<keyword evidence="8 12" id="KW-0067">ATP-binding</keyword>
<gene>
    <name evidence="17" type="primary">SPOSA6832_04317</name>
</gene>
<evidence type="ECO:0000256" key="5">
    <source>
        <dbReference type="ARBA" id="ARBA00022679"/>
    </source>
</evidence>
<dbReference type="GO" id="GO:0005524">
    <property type="term" value="F:ATP binding"/>
    <property type="evidence" value="ECO:0007669"/>
    <property type="project" value="UniProtKB-UniRule"/>
</dbReference>
<feature type="binding site" evidence="12">
    <location>
        <position position="352"/>
    </location>
    <ligand>
        <name>ATP</name>
        <dbReference type="ChEBI" id="CHEBI:30616"/>
    </ligand>
</feature>
<keyword evidence="5" id="KW-0808">Transferase</keyword>
<dbReference type="PROSITE" id="PS50011">
    <property type="entry name" value="PROTEIN_KINASE_DOM"/>
    <property type="match status" value="1"/>
</dbReference>
<evidence type="ECO:0000256" key="2">
    <source>
        <dbReference type="ARBA" id="ARBA00012513"/>
    </source>
</evidence>
<evidence type="ECO:0000259" key="14">
    <source>
        <dbReference type="PROSITE" id="PS50011"/>
    </source>
</evidence>
<dbReference type="PROSITE" id="PS51285">
    <property type="entry name" value="AGC_KINASE_CTER"/>
    <property type="match status" value="1"/>
</dbReference>
<keyword evidence="4" id="KW-0597">Phosphoprotein</keyword>
<keyword evidence="6 12" id="KW-0547">Nucleotide-binding</keyword>
<keyword evidence="3" id="KW-0723">Serine/threonine-protein kinase</keyword>
<comment type="similarity">
    <text evidence="1">Belongs to the protein kinase superfamily. AGC Ser/Thr protein kinase family. DMPK subfamily.</text>
</comment>
<dbReference type="Pfam" id="PF00069">
    <property type="entry name" value="Pkinase"/>
    <property type="match status" value="2"/>
</dbReference>
<reference evidence="18" key="1">
    <citation type="submission" date="2015-02" db="EMBL/GenBank/DDBJ databases">
        <authorList>
            <person name="Gon?alves P."/>
        </authorList>
    </citation>
    <scope>NUCLEOTIDE SEQUENCE [LARGE SCALE GENOMIC DNA]</scope>
</reference>
<evidence type="ECO:0000313" key="17">
    <source>
        <dbReference type="EMBL" id="CEQ42499.1"/>
    </source>
</evidence>
<dbReference type="SMART" id="SM00220">
    <property type="entry name" value="S_TKc"/>
    <property type="match status" value="1"/>
</dbReference>
<comment type="similarity">
    <text evidence="9">Belongs to the protein kinase superfamily. STE Ser/Thr protein kinase family. COT1 subfamily.</text>
</comment>
<evidence type="ECO:0000256" key="12">
    <source>
        <dbReference type="PROSITE-ProRule" id="PRU10141"/>
    </source>
</evidence>
<dbReference type="InterPro" id="IPR000095">
    <property type="entry name" value="CRIB_dom"/>
</dbReference>
<dbReference type="CDD" id="cd21742">
    <property type="entry name" value="MobB_NDR_LATS-like"/>
    <property type="match status" value="1"/>
</dbReference>
<dbReference type="EC" id="2.7.11.1" evidence="2"/>
<accession>A0A0D6ERB7</accession>
<feature type="region of interest" description="Disordered" evidence="13">
    <location>
        <begin position="109"/>
        <end position="129"/>
    </location>
</feature>
<evidence type="ECO:0000256" key="6">
    <source>
        <dbReference type="ARBA" id="ARBA00022741"/>
    </source>
</evidence>
<dbReference type="PROSITE" id="PS00107">
    <property type="entry name" value="PROTEIN_KINASE_ATP"/>
    <property type="match status" value="1"/>
</dbReference>
<dbReference type="GO" id="GO:0031032">
    <property type="term" value="P:actomyosin structure organization"/>
    <property type="evidence" value="ECO:0007669"/>
    <property type="project" value="TreeGrafter"/>
</dbReference>
<dbReference type="InterPro" id="IPR059233">
    <property type="entry name" value="MobB_NdrA/B/Cbk1"/>
</dbReference>
<dbReference type="Gene3D" id="1.10.510.10">
    <property type="entry name" value="Transferase(Phosphotransferase) domain 1"/>
    <property type="match status" value="1"/>
</dbReference>
<evidence type="ECO:0000256" key="3">
    <source>
        <dbReference type="ARBA" id="ARBA00022527"/>
    </source>
</evidence>
<evidence type="ECO:0000256" key="1">
    <source>
        <dbReference type="ARBA" id="ARBA00005719"/>
    </source>
</evidence>
<evidence type="ECO:0000256" key="9">
    <source>
        <dbReference type="ARBA" id="ARBA00038271"/>
    </source>
</evidence>
<evidence type="ECO:0000256" key="7">
    <source>
        <dbReference type="ARBA" id="ARBA00022777"/>
    </source>
</evidence>
<evidence type="ECO:0000256" key="11">
    <source>
        <dbReference type="ARBA" id="ARBA00048679"/>
    </source>
</evidence>
<dbReference type="Proteomes" id="UP000243876">
    <property type="component" value="Unassembled WGS sequence"/>
</dbReference>
<organism evidence="17 18">
    <name type="scientific">Sporidiobolus salmonicolor</name>
    <name type="common">Yeast-like fungus</name>
    <name type="synonym">Sporobolomyces salmonicolor</name>
    <dbReference type="NCBI Taxonomy" id="5005"/>
    <lineage>
        <taxon>Eukaryota</taxon>
        <taxon>Fungi</taxon>
        <taxon>Dikarya</taxon>
        <taxon>Basidiomycota</taxon>
        <taxon>Pucciniomycotina</taxon>
        <taxon>Microbotryomycetes</taxon>
        <taxon>Sporidiobolales</taxon>
        <taxon>Sporidiobolaceae</taxon>
        <taxon>Sporobolomyces</taxon>
    </lineage>
</organism>
<evidence type="ECO:0000256" key="4">
    <source>
        <dbReference type="ARBA" id="ARBA00022553"/>
    </source>
</evidence>
<evidence type="ECO:0000256" key="13">
    <source>
        <dbReference type="SAM" id="MobiDB-lite"/>
    </source>
</evidence>
<evidence type="ECO:0000259" key="16">
    <source>
        <dbReference type="PROSITE" id="PS51285"/>
    </source>
</evidence>
<proteinExistence type="inferred from homology"/>
<feature type="domain" description="Protein kinase" evidence="14">
    <location>
        <begin position="323"/>
        <end position="651"/>
    </location>
</feature>
<dbReference type="OrthoDB" id="3638488at2759"/>
<comment type="catalytic activity">
    <reaction evidence="10">
        <text>L-threonyl-[protein] + ATP = O-phospho-L-threonyl-[protein] + ADP + H(+)</text>
        <dbReference type="Rhea" id="RHEA:46608"/>
        <dbReference type="Rhea" id="RHEA-COMP:11060"/>
        <dbReference type="Rhea" id="RHEA-COMP:11605"/>
        <dbReference type="ChEBI" id="CHEBI:15378"/>
        <dbReference type="ChEBI" id="CHEBI:30013"/>
        <dbReference type="ChEBI" id="CHEBI:30616"/>
        <dbReference type="ChEBI" id="CHEBI:61977"/>
        <dbReference type="ChEBI" id="CHEBI:456216"/>
        <dbReference type="EC" id="2.7.11.1"/>
    </reaction>
</comment>
<dbReference type="PANTHER" id="PTHR22988">
    <property type="entry name" value="MYOTONIC DYSTROPHY S/T KINASE-RELATED"/>
    <property type="match status" value="1"/>
</dbReference>
<feature type="compositionally biased region" description="Low complexity" evidence="13">
    <location>
        <begin position="109"/>
        <end position="124"/>
    </location>
</feature>
<dbReference type="SMART" id="SM00133">
    <property type="entry name" value="S_TK_X"/>
    <property type="match status" value="1"/>
</dbReference>
<dbReference type="PANTHER" id="PTHR22988:SF71">
    <property type="entry name" value="CITRON RHO-INTERACTING KINASE"/>
    <property type="match status" value="1"/>
</dbReference>
<protein>
    <recommendedName>
        <fullName evidence="2">non-specific serine/threonine protein kinase</fullName>
        <ecNumber evidence="2">2.7.11.1</ecNumber>
    </recommendedName>
</protein>
<feature type="region of interest" description="Disordered" evidence="13">
    <location>
        <begin position="197"/>
        <end position="237"/>
    </location>
</feature>
<keyword evidence="18" id="KW-1185">Reference proteome</keyword>
<feature type="domain" description="CRIB" evidence="15">
    <location>
        <begin position="23"/>
        <end position="36"/>
    </location>
</feature>
<comment type="catalytic activity">
    <reaction evidence="11">
        <text>L-seryl-[protein] + ATP = O-phospho-L-seryl-[protein] + ADP + H(+)</text>
        <dbReference type="Rhea" id="RHEA:17989"/>
        <dbReference type="Rhea" id="RHEA-COMP:9863"/>
        <dbReference type="Rhea" id="RHEA-COMP:11604"/>
        <dbReference type="ChEBI" id="CHEBI:15378"/>
        <dbReference type="ChEBI" id="CHEBI:29999"/>
        <dbReference type="ChEBI" id="CHEBI:30616"/>
        <dbReference type="ChEBI" id="CHEBI:83421"/>
        <dbReference type="ChEBI" id="CHEBI:456216"/>
        <dbReference type="EC" id="2.7.11.1"/>
    </reaction>
</comment>
<dbReference type="InterPro" id="IPR011009">
    <property type="entry name" value="Kinase-like_dom_sf"/>
</dbReference>
<dbReference type="Gene3D" id="3.30.200.20">
    <property type="entry name" value="Phosphorylase Kinase, domain 1"/>
    <property type="match status" value="1"/>
</dbReference>
<dbReference type="EMBL" id="CENE01000027">
    <property type="protein sequence ID" value="CEQ42499.1"/>
    <property type="molecule type" value="Genomic_DNA"/>
</dbReference>
<dbReference type="GO" id="GO:0004674">
    <property type="term" value="F:protein serine/threonine kinase activity"/>
    <property type="evidence" value="ECO:0007669"/>
    <property type="project" value="UniProtKB-KW"/>
</dbReference>
<evidence type="ECO:0000313" key="18">
    <source>
        <dbReference type="Proteomes" id="UP000243876"/>
    </source>
</evidence>
<feature type="region of interest" description="Disordered" evidence="13">
    <location>
        <begin position="499"/>
        <end position="525"/>
    </location>
</feature>
<dbReference type="FunFam" id="3.30.200.20:FF:000192">
    <property type="entry name" value="Serine/threonine-protein kinase cot-1"/>
    <property type="match status" value="1"/>
</dbReference>
<dbReference type="InterPro" id="IPR000719">
    <property type="entry name" value="Prot_kinase_dom"/>
</dbReference>
<dbReference type="CDD" id="cd05573">
    <property type="entry name" value="STKc_ROCK_NDR_like"/>
    <property type="match status" value="1"/>
</dbReference>
<dbReference type="InterPro" id="IPR050839">
    <property type="entry name" value="Rho-assoc_Ser/Thr_Kinase"/>
</dbReference>
<feature type="domain" description="AGC-kinase C-terminal" evidence="16">
    <location>
        <begin position="686"/>
        <end position="775"/>
    </location>
</feature>
<dbReference type="SUPFAM" id="SSF56112">
    <property type="entry name" value="Protein kinase-like (PK-like)"/>
    <property type="match status" value="1"/>
</dbReference>